<proteinExistence type="predicted"/>
<dbReference type="RefSeq" id="WP_011077620.1">
    <property type="nucleotide sequence ID" value="NC_004432.1"/>
</dbReference>
<dbReference type="AlphaFoldDB" id="Q8EUX0"/>
<dbReference type="KEGG" id="mpe:MYPE7980"/>
<dbReference type="STRING" id="272633.gene:10731920"/>
<dbReference type="InParanoid" id="Q8EUX0"/>
<dbReference type="EMBL" id="BA000026">
    <property type="protein sequence ID" value="BAC44591.1"/>
    <property type="molecule type" value="Genomic_DNA"/>
</dbReference>
<accession>Q8EUX0</accession>
<dbReference type="HOGENOM" id="CLU_1553598_0_0_14"/>
<reference evidence="1 2" key="1">
    <citation type="journal article" date="2002" name="Nucleic Acids Res.">
        <title>The complete genomic sequence of Mycoplasma penetrans, an intracellular bacterial pathogen in humans.</title>
        <authorList>
            <person name="Sasaki Y."/>
            <person name="Ishikawa J."/>
            <person name="Yamashita A."/>
            <person name="Oshima K."/>
            <person name="Kenri T."/>
            <person name="Furuya K."/>
            <person name="Yoshino C."/>
            <person name="Horino A."/>
            <person name="Shiba T."/>
            <person name="Sasaki T."/>
            <person name="Hattori M."/>
        </authorList>
    </citation>
    <scope>NUCLEOTIDE SEQUENCE [LARGE SCALE GENOMIC DNA]</scope>
    <source>
        <strain evidence="1 2">HF-2</strain>
    </source>
</reference>
<sequence>MVEPNEFDQFEFDQSYDQNLFYPQEYVDTVQYYQPIESIHDQQFEQPVEYVQDQQFEQPVEYVQDQQFQQPVEYVQTQFDQNIQQTPQNENAEYIDTSSWTEQDFINYYAQVDFYNKYPNAFVYQGKIYNSDLDQYVPSKIGDLPNEPNLQIVKAPEFEEKSIKRNDFLKNN</sequence>
<gene>
    <name evidence="1" type="ordered locus">MYPE7980</name>
</gene>
<protein>
    <submittedName>
        <fullName evidence="1">Uncharacterized protein</fullName>
    </submittedName>
</protein>
<evidence type="ECO:0000313" key="1">
    <source>
        <dbReference type="EMBL" id="BAC44591.1"/>
    </source>
</evidence>
<organism evidence="1 2">
    <name type="scientific">Malacoplasma penetrans (strain HF-2)</name>
    <name type="common">Mycoplasma penetrans</name>
    <dbReference type="NCBI Taxonomy" id="272633"/>
    <lineage>
        <taxon>Bacteria</taxon>
        <taxon>Bacillati</taxon>
        <taxon>Mycoplasmatota</taxon>
        <taxon>Mycoplasmoidales</taxon>
        <taxon>Mycoplasmoidaceae</taxon>
        <taxon>Malacoplasma</taxon>
    </lineage>
</organism>
<name>Q8EUX0_MALP2</name>
<dbReference type="Proteomes" id="UP000002522">
    <property type="component" value="Chromosome"/>
</dbReference>
<keyword evidence="2" id="KW-1185">Reference proteome</keyword>
<evidence type="ECO:0000313" key="2">
    <source>
        <dbReference type="Proteomes" id="UP000002522"/>
    </source>
</evidence>